<dbReference type="eggNOG" id="ENOG502QTNE">
    <property type="taxonomic scope" value="Eukaryota"/>
</dbReference>
<dbReference type="SUPFAM" id="SSF103473">
    <property type="entry name" value="MFS general substrate transporter"/>
    <property type="match status" value="1"/>
</dbReference>
<evidence type="ECO:0000256" key="2">
    <source>
        <dbReference type="ARBA" id="ARBA00008335"/>
    </source>
</evidence>
<dbReference type="GO" id="GO:0000329">
    <property type="term" value="C:fungal-type vacuole membrane"/>
    <property type="evidence" value="ECO:0007669"/>
    <property type="project" value="TreeGrafter"/>
</dbReference>
<feature type="transmembrane region" description="Helical" evidence="10">
    <location>
        <begin position="176"/>
        <end position="199"/>
    </location>
</feature>
<feature type="transmembrane region" description="Helical" evidence="10">
    <location>
        <begin position="470"/>
        <end position="491"/>
    </location>
</feature>
<accession>U1HQK3</accession>
<dbReference type="HOGENOM" id="CLU_012596_2_0_1"/>
<dbReference type="RefSeq" id="XP_007801679.1">
    <property type="nucleotide sequence ID" value="XM_007803488.1"/>
</dbReference>
<evidence type="ECO:0000313" key="11">
    <source>
        <dbReference type="EMBL" id="ERF72700.1"/>
    </source>
</evidence>
<evidence type="ECO:0000313" key="12">
    <source>
        <dbReference type="Proteomes" id="UP000019373"/>
    </source>
</evidence>
<keyword evidence="7 10" id="KW-0472">Membrane</keyword>
<evidence type="ECO:0000256" key="5">
    <source>
        <dbReference type="ARBA" id="ARBA00022692"/>
    </source>
</evidence>
<comment type="similarity">
    <text evidence="2">Belongs to the major facilitator superfamily.</text>
</comment>
<evidence type="ECO:0000256" key="9">
    <source>
        <dbReference type="SAM" id="MobiDB-lite"/>
    </source>
</evidence>
<feature type="region of interest" description="Disordered" evidence="9">
    <location>
        <begin position="431"/>
        <end position="460"/>
    </location>
</feature>
<dbReference type="Gene3D" id="1.20.1250.20">
    <property type="entry name" value="MFS general substrate transporter like domains"/>
    <property type="match status" value="1"/>
</dbReference>
<dbReference type="PANTHER" id="PTHR21576:SF45">
    <property type="entry name" value="TRANSPORTER MCH1-RELATED"/>
    <property type="match status" value="1"/>
</dbReference>
<dbReference type="Proteomes" id="UP000019373">
    <property type="component" value="Unassembled WGS sequence"/>
</dbReference>
<evidence type="ECO:0000256" key="1">
    <source>
        <dbReference type="ARBA" id="ARBA00004128"/>
    </source>
</evidence>
<evidence type="ECO:0000256" key="3">
    <source>
        <dbReference type="ARBA" id="ARBA00022448"/>
    </source>
</evidence>
<sequence length="616" mass="66106">MATSKPRTDSDDQPHIGRLDFDANRATVQSNASQHAGRSLLDEDVDFMSEVAEGILERDRQRMRREVIRTLSLVCAVLSCLCAGSITSYSLYAPRFLTQLRYTQLQVNAISIAAELGLYLFVPLFGYLCDRYSPAPLSLIASFLFGGGYLLAAYTYRAGPPPSSGAPEAHGLPFPLMVLAFTAVGAGTACMYLSGVATCAKNFSRGKYRGLILALPIAAFGLSGMWQSQVGAHLLYERLPDGQKGDVDVFRYFLFLGILLIGVGLLGALCLRIVDEEELIDRGVEELERSGLLQDSELFSAQNGRGHHNYGTLNQDDSDDGSDVEADLSESMVLKKQQEEARLRRKKSWLLNHATSSFLSDRTMWLLAAGFFLVTGPGEAYINNVGTIIPSLTPRTWLGPPPAGHPSSHVSIIALTSTIARILTGTISDMFAPQPNNNNNTNNNHQDTEPNSTAPPPPLRTPTSLSRLTLLLPSAILLCIGFLTLSLPFLVPSNPALLPLSSALLGLGYGACFSLVPIIISVVWDVENFATNWGIVAVMPAPGAALWGIVYSVEYGGHAVRDGDGDGGGGGGQCFGRACFEGWAWGCAASVSRWRWCFGSGLGGVGGGGRCLFSWA</sequence>
<protein>
    <recommendedName>
        <fullName evidence="8">Probable transporter MCH1</fullName>
    </recommendedName>
</protein>
<feature type="transmembrane region" description="Helical" evidence="10">
    <location>
        <begin position="136"/>
        <end position="156"/>
    </location>
</feature>
<keyword evidence="12" id="KW-1185">Reference proteome</keyword>
<feature type="region of interest" description="Disordered" evidence="9">
    <location>
        <begin position="303"/>
        <end position="324"/>
    </location>
</feature>
<dbReference type="PANTHER" id="PTHR21576">
    <property type="entry name" value="UNCHARACTERIZED NODULIN-LIKE PROTEIN"/>
    <property type="match status" value="1"/>
</dbReference>
<evidence type="ECO:0000256" key="6">
    <source>
        <dbReference type="ARBA" id="ARBA00022989"/>
    </source>
</evidence>
<dbReference type="InterPro" id="IPR036259">
    <property type="entry name" value="MFS_trans_sf"/>
</dbReference>
<keyword evidence="5 10" id="KW-0812">Transmembrane</keyword>
<feature type="transmembrane region" description="Helical" evidence="10">
    <location>
        <begin position="67"/>
        <end position="89"/>
    </location>
</feature>
<comment type="subcellular location">
    <subcellularLocation>
        <location evidence="1">Vacuole membrane</location>
        <topology evidence="1">Multi-pass membrane protein</topology>
    </subcellularLocation>
</comment>
<keyword evidence="3" id="KW-0813">Transport</keyword>
<name>U1HQK3_ENDPU</name>
<gene>
    <name evidence="11" type="ORF">EPUS_07493</name>
</gene>
<evidence type="ECO:0000256" key="7">
    <source>
        <dbReference type="ARBA" id="ARBA00023136"/>
    </source>
</evidence>
<dbReference type="OMA" id="PTMWWLA"/>
<dbReference type="InterPro" id="IPR011701">
    <property type="entry name" value="MFS"/>
</dbReference>
<dbReference type="GeneID" id="19242375"/>
<feature type="transmembrane region" description="Helical" evidence="10">
    <location>
        <begin position="211"/>
        <end position="229"/>
    </location>
</feature>
<dbReference type="OrthoDB" id="199930at2759"/>
<evidence type="ECO:0000256" key="4">
    <source>
        <dbReference type="ARBA" id="ARBA00022554"/>
    </source>
</evidence>
<evidence type="ECO:0000256" key="10">
    <source>
        <dbReference type="SAM" id="Phobius"/>
    </source>
</evidence>
<evidence type="ECO:0000256" key="8">
    <source>
        <dbReference type="ARBA" id="ARBA00039330"/>
    </source>
</evidence>
<dbReference type="GO" id="GO:0022857">
    <property type="term" value="F:transmembrane transporter activity"/>
    <property type="evidence" value="ECO:0007669"/>
    <property type="project" value="InterPro"/>
</dbReference>
<feature type="transmembrane region" description="Helical" evidence="10">
    <location>
        <begin position="109"/>
        <end position="129"/>
    </location>
</feature>
<keyword evidence="4" id="KW-0926">Vacuole</keyword>
<dbReference type="AlphaFoldDB" id="U1HQK3"/>
<organism evidence="11 12">
    <name type="scientific">Endocarpon pusillum (strain Z07020 / HMAS-L-300199)</name>
    <name type="common">Lichen-forming fungus</name>
    <dbReference type="NCBI Taxonomy" id="1263415"/>
    <lineage>
        <taxon>Eukaryota</taxon>
        <taxon>Fungi</taxon>
        <taxon>Dikarya</taxon>
        <taxon>Ascomycota</taxon>
        <taxon>Pezizomycotina</taxon>
        <taxon>Eurotiomycetes</taxon>
        <taxon>Chaetothyriomycetidae</taxon>
        <taxon>Verrucariales</taxon>
        <taxon>Verrucariaceae</taxon>
        <taxon>Endocarpon</taxon>
    </lineage>
</organism>
<dbReference type="EMBL" id="KE721054">
    <property type="protein sequence ID" value="ERF72700.1"/>
    <property type="molecule type" value="Genomic_DNA"/>
</dbReference>
<reference evidence="12" key="1">
    <citation type="journal article" date="2014" name="BMC Genomics">
        <title>Genome characteristics reveal the impact of lichenization on lichen-forming fungus Endocarpon pusillum Hedwig (Verrucariales, Ascomycota).</title>
        <authorList>
            <person name="Wang Y.-Y."/>
            <person name="Liu B."/>
            <person name="Zhang X.-Y."/>
            <person name="Zhou Q.-M."/>
            <person name="Zhang T."/>
            <person name="Li H."/>
            <person name="Yu Y.-F."/>
            <person name="Zhang X.-L."/>
            <person name="Hao X.-Y."/>
            <person name="Wang M."/>
            <person name="Wang L."/>
            <person name="Wei J.-C."/>
        </authorList>
    </citation>
    <scope>NUCLEOTIDE SEQUENCE [LARGE SCALE GENOMIC DNA]</scope>
    <source>
        <strain evidence="12">Z07020 / HMAS-L-300199</strain>
    </source>
</reference>
<proteinExistence type="inferred from homology"/>
<feature type="transmembrane region" description="Helical" evidence="10">
    <location>
        <begin position="249"/>
        <end position="274"/>
    </location>
</feature>
<feature type="transmembrane region" description="Helical" evidence="10">
    <location>
        <begin position="503"/>
        <end position="524"/>
    </location>
</feature>
<keyword evidence="6 10" id="KW-1133">Transmembrane helix</keyword>
<dbReference type="Pfam" id="PF07690">
    <property type="entry name" value="MFS_1"/>
    <property type="match status" value="1"/>
</dbReference>